<dbReference type="AlphaFoldDB" id="A0A8D2LNK9"/>
<dbReference type="Proteomes" id="UP000694545">
    <property type="component" value="Unplaced"/>
</dbReference>
<dbReference type="Ensembl" id="ENSVKKT00000025813.1">
    <property type="protein sequence ID" value="ENSVKKP00000025202.1"/>
    <property type="gene ID" value="ENSVKKG00000016569.1"/>
</dbReference>
<feature type="compositionally biased region" description="Polar residues" evidence="1">
    <location>
        <begin position="9"/>
        <end position="21"/>
    </location>
</feature>
<organism evidence="2 3">
    <name type="scientific">Varanus komodoensis</name>
    <name type="common">Komodo dragon</name>
    <dbReference type="NCBI Taxonomy" id="61221"/>
    <lineage>
        <taxon>Eukaryota</taxon>
        <taxon>Metazoa</taxon>
        <taxon>Chordata</taxon>
        <taxon>Craniata</taxon>
        <taxon>Vertebrata</taxon>
        <taxon>Euteleostomi</taxon>
        <taxon>Lepidosauria</taxon>
        <taxon>Squamata</taxon>
        <taxon>Bifurcata</taxon>
        <taxon>Unidentata</taxon>
        <taxon>Episquamata</taxon>
        <taxon>Toxicofera</taxon>
        <taxon>Anguimorpha</taxon>
        <taxon>Paleoanguimorpha</taxon>
        <taxon>Varanoidea</taxon>
        <taxon>Varanidae</taxon>
        <taxon>Varanus</taxon>
    </lineage>
</organism>
<sequence>MQDGRQTQEDSSSQGASSKQPGRTARVAPAPSQTCRNGHFPLGEGAMRRTGPAHAPTPSHANQARRGHDRQSNGWTPRDCGTGRAGATAHAGGEKGPCRERQGGGGGARDSGFFRSFMQHG</sequence>
<accession>A0A8D2LNK9</accession>
<feature type="region of interest" description="Disordered" evidence="1">
    <location>
        <begin position="1"/>
        <end position="121"/>
    </location>
</feature>
<evidence type="ECO:0000313" key="3">
    <source>
        <dbReference type="Proteomes" id="UP000694545"/>
    </source>
</evidence>
<feature type="compositionally biased region" description="Basic and acidic residues" evidence="1">
    <location>
        <begin position="92"/>
        <end position="102"/>
    </location>
</feature>
<proteinExistence type="predicted"/>
<reference evidence="2" key="1">
    <citation type="submission" date="2025-08" db="UniProtKB">
        <authorList>
            <consortium name="Ensembl"/>
        </authorList>
    </citation>
    <scope>IDENTIFICATION</scope>
</reference>
<evidence type="ECO:0000313" key="2">
    <source>
        <dbReference type="Ensembl" id="ENSVKKP00000025202.1"/>
    </source>
</evidence>
<evidence type="ECO:0000256" key="1">
    <source>
        <dbReference type="SAM" id="MobiDB-lite"/>
    </source>
</evidence>
<keyword evidence="3" id="KW-1185">Reference proteome</keyword>
<name>A0A8D2LNK9_VARKO</name>
<reference evidence="2" key="2">
    <citation type="submission" date="2025-09" db="UniProtKB">
        <authorList>
            <consortium name="Ensembl"/>
        </authorList>
    </citation>
    <scope>IDENTIFICATION</scope>
</reference>
<protein>
    <submittedName>
        <fullName evidence="2">Uncharacterized protein</fullName>
    </submittedName>
</protein>